<dbReference type="Gene3D" id="1.20.58.2190">
    <property type="match status" value="1"/>
</dbReference>
<dbReference type="PANTHER" id="PTHR23153:SF38">
    <property type="entry name" value="UBX DOMAIN-CONTAINING PROTEIN 6"/>
    <property type="match status" value="1"/>
</dbReference>
<feature type="compositionally biased region" description="Basic and acidic residues" evidence="1">
    <location>
        <begin position="29"/>
        <end position="51"/>
    </location>
</feature>
<dbReference type="AlphaFoldDB" id="A0A6A4JYI6"/>
<dbReference type="Pfam" id="PF09409">
    <property type="entry name" value="PUB"/>
    <property type="match status" value="1"/>
</dbReference>
<dbReference type="InterPro" id="IPR018997">
    <property type="entry name" value="PUB_domain"/>
</dbReference>
<dbReference type="OrthoDB" id="49605at2759"/>
<organism evidence="2 3">
    <name type="scientific">Apolygus lucorum</name>
    <name type="common">Small green plant bug</name>
    <name type="synonym">Lygocoris lucorum</name>
    <dbReference type="NCBI Taxonomy" id="248454"/>
    <lineage>
        <taxon>Eukaryota</taxon>
        <taxon>Metazoa</taxon>
        <taxon>Ecdysozoa</taxon>
        <taxon>Arthropoda</taxon>
        <taxon>Hexapoda</taxon>
        <taxon>Insecta</taxon>
        <taxon>Pterygota</taxon>
        <taxon>Neoptera</taxon>
        <taxon>Paraneoptera</taxon>
        <taxon>Hemiptera</taxon>
        <taxon>Heteroptera</taxon>
        <taxon>Panheteroptera</taxon>
        <taxon>Cimicomorpha</taxon>
        <taxon>Miridae</taxon>
        <taxon>Mirini</taxon>
        <taxon>Apolygus</taxon>
    </lineage>
</organism>
<name>A0A6A4JYI6_APOLU</name>
<dbReference type="Gene3D" id="3.10.20.90">
    <property type="entry name" value="Phosphatidylinositol 3-kinase Catalytic Subunit, Chain A, domain 1"/>
    <property type="match status" value="1"/>
</dbReference>
<dbReference type="InterPro" id="IPR036339">
    <property type="entry name" value="PUB-like_dom_sf"/>
</dbReference>
<evidence type="ECO:0000313" key="3">
    <source>
        <dbReference type="Proteomes" id="UP000466442"/>
    </source>
</evidence>
<feature type="region of interest" description="Disordered" evidence="1">
    <location>
        <begin position="1"/>
        <end position="199"/>
    </location>
</feature>
<dbReference type="Proteomes" id="UP000466442">
    <property type="component" value="Unassembled WGS sequence"/>
</dbReference>
<feature type="compositionally biased region" description="Basic and acidic residues" evidence="1">
    <location>
        <begin position="159"/>
        <end position="169"/>
    </location>
</feature>
<feature type="compositionally biased region" description="Low complexity" evidence="1">
    <location>
        <begin position="11"/>
        <end position="23"/>
    </location>
</feature>
<comment type="caution">
    <text evidence="2">The sequence shown here is derived from an EMBL/GenBank/DDBJ whole genome shotgun (WGS) entry which is preliminary data.</text>
</comment>
<reference evidence="2" key="1">
    <citation type="journal article" date="2021" name="Mol. Ecol. Resour.">
        <title>Apolygus lucorum genome provides insights into omnivorousness and mesophyll feeding.</title>
        <authorList>
            <person name="Liu Y."/>
            <person name="Liu H."/>
            <person name="Wang H."/>
            <person name="Huang T."/>
            <person name="Liu B."/>
            <person name="Yang B."/>
            <person name="Yin L."/>
            <person name="Li B."/>
            <person name="Zhang Y."/>
            <person name="Zhang S."/>
            <person name="Jiang F."/>
            <person name="Zhang X."/>
            <person name="Ren Y."/>
            <person name="Wang B."/>
            <person name="Wang S."/>
            <person name="Lu Y."/>
            <person name="Wu K."/>
            <person name="Fan W."/>
            <person name="Wang G."/>
        </authorList>
    </citation>
    <scope>NUCLEOTIDE SEQUENCE</scope>
    <source>
        <strain evidence="2">12Hb</strain>
    </source>
</reference>
<dbReference type="Pfam" id="PF00789">
    <property type="entry name" value="UBX"/>
    <property type="match status" value="1"/>
</dbReference>
<dbReference type="InterPro" id="IPR001012">
    <property type="entry name" value="UBX_dom"/>
</dbReference>
<dbReference type="SUPFAM" id="SSF143503">
    <property type="entry name" value="PUG domain-like"/>
    <property type="match status" value="1"/>
</dbReference>
<evidence type="ECO:0000256" key="1">
    <source>
        <dbReference type="SAM" id="MobiDB-lite"/>
    </source>
</evidence>
<dbReference type="GO" id="GO:0005737">
    <property type="term" value="C:cytoplasm"/>
    <property type="evidence" value="ECO:0007669"/>
    <property type="project" value="TreeGrafter"/>
</dbReference>
<proteinExistence type="predicted"/>
<dbReference type="PROSITE" id="PS50033">
    <property type="entry name" value="UBX"/>
    <property type="match status" value="1"/>
</dbReference>
<keyword evidence="3" id="KW-1185">Reference proteome</keyword>
<accession>A0A6A4JYI6</accession>
<dbReference type="InterPro" id="IPR042774">
    <property type="entry name" value="UBXN6_PUB"/>
</dbReference>
<dbReference type="EMBL" id="WIXP02000004">
    <property type="protein sequence ID" value="KAF6212636.1"/>
    <property type="molecule type" value="Genomic_DNA"/>
</dbReference>
<feature type="compositionally biased region" description="Basic and acidic residues" evidence="1">
    <location>
        <begin position="137"/>
        <end position="152"/>
    </location>
</feature>
<gene>
    <name evidence="2" type="ORF">GE061_013162</name>
</gene>
<feature type="compositionally biased region" description="Basic and acidic residues" evidence="1">
    <location>
        <begin position="183"/>
        <end position="192"/>
    </location>
</feature>
<dbReference type="CDD" id="cd10460">
    <property type="entry name" value="PUB_UBXD1"/>
    <property type="match status" value="1"/>
</dbReference>
<dbReference type="InterPro" id="IPR029071">
    <property type="entry name" value="Ubiquitin-like_domsf"/>
</dbReference>
<sequence length="536" mass="59814">MSHNDPRTGKSSKSTNESKFSSSGRQKTSKTESKTSKVESKTSKSESKTDGKTVLSESKAKSTMFSKSESEAYRKSGARSLKSQRGETPGQSDSRSGRDASPGSKTSNQKSLEKVDGSVGKSKKLPGSTSRTSEAPRNVRDLLKKISEEKESQPPAVSRPRDSKTDKTRSKVPSLAAQASSSDRNEAREKAAEAAMSRSQYSKTIGFAKESSIGSADKDKLAVQNVLYECPVVSHEVLPAKNWKPKIISYLADMSRTEKALGSVLMIHTLNSHKDKVDEAVQVLTTYVKNLLANPEEGKYRSIKMSNKMFAEKVLPIRGALEFLDAVGFRKETRTEVDGEVQEVLYLQGPCDAPQLEMLADALRTAGPILPQVHRNTMVLKAQEAEERVFLPDDFFDLTEQELAEMYKRNLQTVEAEAPLLTRAMREKEERKYLAKYKYTVLRIRFPDALYLQGTFGRYDTQKSVKEFVDSCLSKPMKYSLLPPMTKYPLAAANDDKTLFELKLIPAVVLTFIPDDKEKLSKVYLRADLLKKIKKL</sequence>
<evidence type="ECO:0000313" key="2">
    <source>
        <dbReference type="EMBL" id="KAF6212636.1"/>
    </source>
</evidence>
<dbReference type="SMART" id="SM00580">
    <property type="entry name" value="PUG"/>
    <property type="match status" value="1"/>
</dbReference>
<dbReference type="PANTHER" id="PTHR23153">
    <property type="entry name" value="UBX-RELATED"/>
    <property type="match status" value="1"/>
</dbReference>
<dbReference type="SUPFAM" id="SSF54236">
    <property type="entry name" value="Ubiquitin-like"/>
    <property type="match status" value="1"/>
</dbReference>
<protein>
    <submittedName>
        <fullName evidence="2">Uncharacterized protein</fullName>
    </submittedName>
</protein>